<keyword evidence="1" id="KW-1133">Transmembrane helix</keyword>
<protein>
    <recommendedName>
        <fullName evidence="2">Toxin VasX N-terminal region domain-containing protein</fullName>
    </recommendedName>
</protein>
<evidence type="ECO:0000313" key="4">
    <source>
        <dbReference type="Proteomes" id="UP000578091"/>
    </source>
</evidence>
<dbReference type="InterPro" id="IPR048126">
    <property type="entry name" value="Toxin_VasX"/>
</dbReference>
<dbReference type="EMBL" id="JACCKA010000090">
    <property type="protein sequence ID" value="NZA28141.1"/>
    <property type="molecule type" value="Genomic_DNA"/>
</dbReference>
<gene>
    <name evidence="3" type="ORF">H0E84_17315</name>
</gene>
<feature type="transmembrane region" description="Helical" evidence="1">
    <location>
        <begin position="508"/>
        <end position="531"/>
    </location>
</feature>
<sequence>MRTLRRGYVLAYYETPHTPEINADQGWQVFSVDDGGYLTPHSLDTVPLVGSDEQPTFSCQRTAGYASAMLFVIPNAKQTDRVWVAYSDHPWSEKVRQAYASSEVMRSKRMTCINARDASCDRSIALSESNIRRLIADYADLLPDSVLKGNPHQRLVPRNGLGHIWDQFPVRDEVQPGRRGEAAHDVTAEAEKIVRLGRNQFTVDDAMIVSVCDVVGATAEVAQLRMTLCSTASEWTLQRAEQDADKAQWMLMSALSVDGLLNIIEQQGDAKRDEYPSRYGKYQGQRVTRDEFERMKEAGDLPPDATFMSFIPYRGMSSEERKLVGTGTIQIPTTAEIDRETGNLKEDVLDKLDVDGGKHAYRAYLDTYQLKAKEDEERRSQVERDYHAWLDSPARKQVTDNDFDEDFIVDGMFYCDCVGKLTFAGPLTENGLEWYQKFLTDDPEDKENLLLRALLGNQKSAFTEWVAKKSGPYGRLKSIVSELETGLKKVSEASPGELTEANKRMLRWLPYFKIGLAGMASPVLTVAGAVATGLSKRQQILAAFRRRLEILAGVIAGQSSGSRPLALLKVQLPLQEAARLWRQQIGALQNSMRTFAGNVRGERVQSLVLNGAIALEARGASPAGDALIDVYLWASDAPDAIGDALESAKDLPSRVAAGATVGAGALVRRGLHVLRPSEANVSRAWEGTARTVTRTQLDKLARNSVVLASNGSALLAAGSGVFSTLALFDAWGKFEHGSADERENAATSLLTSALGVSSAFLALGTEMAKQAAREGAERGLKRAAGLVGAVATMIDAVQTAISGYKEGQKGDKDAERMMYLQGVFLIGAAGMGVAAALTGGSVPLLGLSVTGWGLILAALGIITGFVVAALQDSPTEEWAARSTWGTASDKWGSHRREQEELNKLLMGVRVDFDLRSRYSNAGNYGRSVVHHLNPLNRFRDLGKAVRGERPGPQMMREAWARIMMPEVLLESVPFMIKLVAKRKDGNEARVAYYGRKPNGAAWSTGRESQQQDDTIVVNPDAKEESKAGIWTLELSAHLDIDVYEGAWAEVLIYADPLAEEAPVVEHILRES</sequence>
<keyword evidence="1" id="KW-0812">Transmembrane</keyword>
<comment type="caution">
    <text evidence="3">The sequence shown here is derived from an EMBL/GenBank/DDBJ whole genome shotgun (WGS) entry which is preliminary data.</text>
</comment>
<evidence type="ECO:0000256" key="1">
    <source>
        <dbReference type="SAM" id="Phobius"/>
    </source>
</evidence>
<organism evidence="3 4">
    <name type="scientific">Luteimonas salinisoli</name>
    <dbReference type="NCBI Taxonomy" id="2752307"/>
    <lineage>
        <taxon>Bacteria</taxon>
        <taxon>Pseudomonadati</taxon>
        <taxon>Pseudomonadota</taxon>
        <taxon>Gammaproteobacteria</taxon>
        <taxon>Lysobacterales</taxon>
        <taxon>Lysobacteraceae</taxon>
        <taxon>Luteimonas</taxon>
    </lineage>
</organism>
<feature type="transmembrane region" description="Helical" evidence="1">
    <location>
        <begin position="849"/>
        <end position="870"/>
    </location>
</feature>
<dbReference type="Pfam" id="PF20249">
    <property type="entry name" value="VasX_N"/>
    <property type="match status" value="1"/>
</dbReference>
<feature type="domain" description="Toxin VasX N-terminal region" evidence="2">
    <location>
        <begin position="1"/>
        <end position="118"/>
    </location>
</feature>
<keyword evidence="4" id="KW-1185">Reference proteome</keyword>
<feature type="transmembrane region" description="Helical" evidence="1">
    <location>
        <begin position="745"/>
        <end position="763"/>
    </location>
</feature>
<dbReference type="NCBIfam" id="NF041559">
    <property type="entry name" value="BTH_I2691_fam"/>
    <property type="match status" value="1"/>
</dbReference>
<dbReference type="InterPro" id="IPR046864">
    <property type="entry name" value="VasX_N"/>
</dbReference>
<evidence type="ECO:0000259" key="2">
    <source>
        <dbReference type="Pfam" id="PF20249"/>
    </source>
</evidence>
<dbReference type="AlphaFoldDB" id="A0A853JFK1"/>
<dbReference type="Proteomes" id="UP000578091">
    <property type="component" value="Unassembled WGS sequence"/>
</dbReference>
<keyword evidence="1" id="KW-0472">Membrane</keyword>
<proteinExistence type="predicted"/>
<feature type="transmembrane region" description="Helical" evidence="1">
    <location>
        <begin position="704"/>
        <end position="725"/>
    </location>
</feature>
<reference evidence="3 4" key="1">
    <citation type="submission" date="2020-07" db="EMBL/GenBank/DDBJ databases">
        <title>Luteimonas sp. SJ-92.</title>
        <authorList>
            <person name="Huang X.-X."/>
            <person name="Xu L."/>
            <person name="Sun J.-Q."/>
        </authorList>
    </citation>
    <scope>NUCLEOTIDE SEQUENCE [LARGE SCALE GENOMIC DNA]</scope>
    <source>
        <strain evidence="3 4">SJ-92</strain>
    </source>
</reference>
<accession>A0A853JFK1</accession>
<name>A0A853JFK1_9GAMM</name>
<evidence type="ECO:0000313" key="3">
    <source>
        <dbReference type="EMBL" id="NZA28141.1"/>
    </source>
</evidence>
<dbReference type="CDD" id="cd20707">
    <property type="entry name" value="MIX_III"/>
    <property type="match status" value="1"/>
</dbReference>
<feature type="transmembrane region" description="Helical" evidence="1">
    <location>
        <begin position="818"/>
        <end position="837"/>
    </location>
</feature>